<reference evidence="3" key="1">
    <citation type="journal article" date="2014" name="Int. J. Syst. Evol. Microbiol.">
        <title>Complete genome sequence of Corynebacterium casei LMG S-19264T (=DSM 44701T), isolated from a smear-ripened cheese.</title>
        <authorList>
            <consortium name="US DOE Joint Genome Institute (JGI-PGF)"/>
            <person name="Walter F."/>
            <person name="Albersmeier A."/>
            <person name="Kalinowski J."/>
            <person name="Ruckert C."/>
        </authorList>
    </citation>
    <scope>NUCLEOTIDE SEQUENCE</scope>
    <source>
        <strain evidence="3">JCM 14359</strain>
    </source>
</reference>
<dbReference type="Gene3D" id="1.10.10.10">
    <property type="entry name" value="Winged helix-like DNA-binding domain superfamily/Winged helix DNA-binding domain"/>
    <property type="match status" value="1"/>
</dbReference>
<protein>
    <recommendedName>
        <fullName evidence="2">HTH arsR-type domain-containing protein</fullName>
    </recommendedName>
</protein>
<dbReference type="EMBL" id="BMOC01000002">
    <property type="protein sequence ID" value="GGI98756.1"/>
    <property type="molecule type" value="Genomic_DNA"/>
</dbReference>
<dbReference type="InterPro" id="IPR001845">
    <property type="entry name" value="HTH_ArsR_DNA-bd_dom"/>
</dbReference>
<gene>
    <name evidence="3" type="ORF">GCM10008995_05780</name>
</gene>
<dbReference type="SMART" id="SM00418">
    <property type="entry name" value="HTH_ARSR"/>
    <property type="match status" value="1"/>
</dbReference>
<dbReference type="InterPro" id="IPR036390">
    <property type="entry name" value="WH_DNA-bd_sf"/>
</dbReference>
<dbReference type="InterPro" id="IPR056525">
    <property type="entry name" value="HVO_1552_C"/>
</dbReference>
<keyword evidence="1" id="KW-0812">Transmembrane</keyword>
<evidence type="ECO:0000259" key="2">
    <source>
        <dbReference type="SMART" id="SM00418"/>
    </source>
</evidence>
<dbReference type="SUPFAM" id="SSF46785">
    <property type="entry name" value="Winged helix' DNA-binding domain"/>
    <property type="match status" value="1"/>
</dbReference>
<feature type="transmembrane region" description="Helical" evidence="1">
    <location>
        <begin position="106"/>
        <end position="124"/>
    </location>
</feature>
<keyword evidence="1" id="KW-0472">Membrane</keyword>
<proteinExistence type="predicted"/>
<reference evidence="3" key="2">
    <citation type="submission" date="2020-09" db="EMBL/GenBank/DDBJ databases">
        <authorList>
            <person name="Sun Q."/>
            <person name="Ohkuma M."/>
        </authorList>
    </citation>
    <scope>NUCLEOTIDE SEQUENCE</scope>
    <source>
        <strain evidence="3">JCM 14359</strain>
    </source>
</reference>
<dbReference type="Proteomes" id="UP000653099">
    <property type="component" value="Unassembled WGS sequence"/>
</dbReference>
<dbReference type="GO" id="GO:0003700">
    <property type="term" value="F:DNA-binding transcription factor activity"/>
    <property type="evidence" value="ECO:0007669"/>
    <property type="project" value="InterPro"/>
</dbReference>
<dbReference type="CDD" id="cd00090">
    <property type="entry name" value="HTH_ARSR"/>
    <property type="match status" value="1"/>
</dbReference>
<evidence type="ECO:0000313" key="4">
    <source>
        <dbReference type="Proteomes" id="UP000653099"/>
    </source>
</evidence>
<evidence type="ECO:0000313" key="3">
    <source>
        <dbReference type="EMBL" id="GGI98756.1"/>
    </source>
</evidence>
<feature type="transmembrane region" description="Helical" evidence="1">
    <location>
        <begin position="161"/>
        <end position="180"/>
    </location>
</feature>
<feature type="domain" description="HTH arsR-type" evidence="2">
    <location>
        <begin position="11"/>
        <end position="84"/>
    </location>
</feature>
<name>A0A830EF08_9EURY</name>
<keyword evidence="4" id="KW-1185">Reference proteome</keyword>
<dbReference type="AlphaFoldDB" id="A0A830EF08"/>
<accession>A0A830EF08</accession>
<organism evidence="3 4">
    <name type="scientific">Halobellus salinus</name>
    <dbReference type="NCBI Taxonomy" id="931585"/>
    <lineage>
        <taxon>Archaea</taxon>
        <taxon>Methanobacteriati</taxon>
        <taxon>Methanobacteriota</taxon>
        <taxon>Stenosarchaea group</taxon>
        <taxon>Halobacteria</taxon>
        <taxon>Halobacteriales</taxon>
        <taxon>Haloferacaceae</taxon>
        <taxon>Halobellus</taxon>
    </lineage>
</organism>
<keyword evidence="1" id="KW-1133">Transmembrane helix</keyword>
<comment type="caution">
    <text evidence="3">The sequence shown here is derived from an EMBL/GenBank/DDBJ whole genome shotgun (WGS) entry which is preliminary data.</text>
</comment>
<evidence type="ECO:0000256" key="1">
    <source>
        <dbReference type="SAM" id="Phobius"/>
    </source>
</evidence>
<dbReference type="InterPro" id="IPR036388">
    <property type="entry name" value="WH-like_DNA-bd_sf"/>
</dbReference>
<sequence>MVGLDDDDAEDLLSALSSTTARGILAALHEEPTNPAALAESVDTSLQNAQYHLERLESAGVIEVVDTVYSEKGREMDVYAPADRPLVVVAADGDETAGVSDILGRLLGGLGVVGIASLLTQYLLGGAPFVARGGGDAGGGAVGTADVATQTAASTGPPPGLLVFLGGLAVLLAWLAVWTVRQRR</sequence>
<dbReference type="Pfam" id="PF12840">
    <property type="entry name" value="HTH_20"/>
    <property type="match status" value="1"/>
</dbReference>
<dbReference type="Pfam" id="PF24267">
    <property type="entry name" value="HVO_1552_C"/>
    <property type="match status" value="1"/>
</dbReference>
<dbReference type="InterPro" id="IPR011991">
    <property type="entry name" value="ArsR-like_HTH"/>
</dbReference>